<dbReference type="AlphaFoldDB" id="A0A550BZG8"/>
<accession>A0A550BZG8</accession>
<protein>
    <recommendedName>
        <fullName evidence="3">F-box domain-containing protein</fullName>
    </recommendedName>
</protein>
<dbReference type="OrthoDB" id="2893272at2759"/>
<gene>
    <name evidence="1" type="ORF">BD626DRAFT_550913</name>
</gene>
<organism evidence="1 2">
    <name type="scientific">Schizophyllum amplum</name>
    <dbReference type="NCBI Taxonomy" id="97359"/>
    <lineage>
        <taxon>Eukaryota</taxon>
        <taxon>Fungi</taxon>
        <taxon>Dikarya</taxon>
        <taxon>Basidiomycota</taxon>
        <taxon>Agaricomycotina</taxon>
        <taxon>Agaricomycetes</taxon>
        <taxon>Agaricomycetidae</taxon>
        <taxon>Agaricales</taxon>
        <taxon>Schizophyllaceae</taxon>
        <taxon>Schizophyllum</taxon>
    </lineage>
</organism>
<proteinExistence type="predicted"/>
<evidence type="ECO:0000313" key="2">
    <source>
        <dbReference type="Proteomes" id="UP000320762"/>
    </source>
</evidence>
<dbReference type="EMBL" id="VDMD01000041">
    <property type="protein sequence ID" value="TRM57952.1"/>
    <property type="molecule type" value="Genomic_DNA"/>
</dbReference>
<evidence type="ECO:0000313" key="1">
    <source>
        <dbReference type="EMBL" id="TRM57952.1"/>
    </source>
</evidence>
<dbReference type="STRING" id="97359.A0A550BZG8"/>
<reference evidence="1 2" key="1">
    <citation type="journal article" date="2019" name="New Phytol.">
        <title>Comparative genomics reveals unique wood-decay strategies and fruiting body development in the Schizophyllaceae.</title>
        <authorList>
            <person name="Almasi E."/>
            <person name="Sahu N."/>
            <person name="Krizsan K."/>
            <person name="Balint B."/>
            <person name="Kovacs G.M."/>
            <person name="Kiss B."/>
            <person name="Cseklye J."/>
            <person name="Drula E."/>
            <person name="Henrissat B."/>
            <person name="Nagy I."/>
            <person name="Chovatia M."/>
            <person name="Adam C."/>
            <person name="LaButti K."/>
            <person name="Lipzen A."/>
            <person name="Riley R."/>
            <person name="Grigoriev I.V."/>
            <person name="Nagy L.G."/>
        </authorList>
    </citation>
    <scope>NUCLEOTIDE SEQUENCE [LARGE SCALE GENOMIC DNA]</scope>
    <source>
        <strain evidence="1 2">NL-1724</strain>
    </source>
</reference>
<name>A0A550BZG8_9AGAR</name>
<keyword evidence="2" id="KW-1185">Reference proteome</keyword>
<sequence length="494" mass="54213">MATDSRYASASVRNSEQLVESGTYRIPDDVIACILLKLDYVSLWRFCKAFSRAIGVAKTYSILYYRLELVSSAKEDNAAFRHVTTSQKLQAIKAYRRQWGALQWGHKLSLKVSAAAVMGVSGGFMYRYYDAGGTTVLELRELPSPRLDRAPSMTRHLRFRLDGVNLRAFSYDPAQNLAVTCEVMPQMLIRVSLREMPSFSQHSRTPHPFRDFMPGGAVEHISLTTCGALICITARLVTGLPKVLLFNWKTFASSWIKGESPYLIEEKYVVTVYHGRLRLSDISDLLKPRTLREYALPDAWADRELVFAPNVSVARGARPVATALFAAAPTERVAVLCAISADPQHAHTQSWLVIREAVLLSATLHPESRALEPWALWGARCAVKEVPARARGPCVAGNRVVYAVGGRGGDAMLHAIEVPGDVPGAARPSAGWSWVGAAAGPPPVEVERTVVAEPGERQELVSVAATEDNVVLEYDSRSGNKAAAVLTFGVHRDN</sequence>
<dbReference type="Proteomes" id="UP000320762">
    <property type="component" value="Unassembled WGS sequence"/>
</dbReference>
<evidence type="ECO:0008006" key="3">
    <source>
        <dbReference type="Google" id="ProtNLM"/>
    </source>
</evidence>
<comment type="caution">
    <text evidence="1">The sequence shown here is derived from an EMBL/GenBank/DDBJ whole genome shotgun (WGS) entry which is preliminary data.</text>
</comment>